<dbReference type="AlphaFoldDB" id="A0A1E3GQL9"/>
<evidence type="ECO:0000313" key="2">
    <source>
        <dbReference type="EMBL" id="ODN66338.1"/>
    </source>
</evidence>
<proteinExistence type="predicted"/>
<protein>
    <submittedName>
        <fullName evidence="2">Uncharacterized protein</fullName>
    </submittedName>
</protein>
<evidence type="ECO:0000313" key="3">
    <source>
        <dbReference type="Proteomes" id="UP000094622"/>
    </source>
</evidence>
<feature type="compositionally biased region" description="Low complexity" evidence="1">
    <location>
        <begin position="286"/>
        <end position="301"/>
    </location>
</feature>
<evidence type="ECO:0000256" key="1">
    <source>
        <dbReference type="SAM" id="MobiDB-lite"/>
    </source>
</evidence>
<reference evidence="2 3" key="1">
    <citation type="submission" date="2016-07" db="EMBL/GenBank/DDBJ databases">
        <title>Draft Genome Sequence of Methylobrevis pamukkalensis PK2.</title>
        <authorList>
            <person name="Vasilenko O.V."/>
            <person name="Doronina N.V."/>
            <person name="Shmareva M.N."/>
            <person name="Tarlachkov S.V."/>
            <person name="Mustakhimov I."/>
            <person name="Trotsenko Y.A."/>
        </authorList>
    </citation>
    <scope>NUCLEOTIDE SEQUENCE [LARGE SCALE GENOMIC DNA]</scope>
    <source>
        <strain evidence="2 3">PK2</strain>
    </source>
</reference>
<feature type="region of interest" description="Disordered" evidence="1">
    <location>
        <begin position="259"/>
        <end position="310"/>
    </location>
</feature>
<accession>A0A1E3GQL9</accession>
<gene>
    <name evidence="2" type="ORF">A6302_04447</name>
</gene>
<dbReference type="Proteomes" id="UP000094622">
    <property type="component" value="Unassembled WGS sequence"/>
</dbReference>
<keyword evidence="3" id="KW-1185">Reference proteome</keyword>
<name>A0A1E3GQL9_9HYPH</name>
<comment type="caution">
    <text evidence="2">The sequence shown here is derived from an EMBL/GenBank/DDBJ whole genome shotgun (WGS) entry which is preliminary data.</text>
</comment>
<dbReference type="EMBL" id="MCRJ01000228">
    <property type="protein sequence ID" value="ODN66338.1"/>
    <property type="molecule type" value="Genomic_DNA"/>
</dbReference>
<sequence length="310" mass="33661">MPAPAERAAPPAAFVAAEPVLSPVQTPFFEREAVEREASERQTAAVRLAEATSRDAAVDALGVRIDMLAREMPNRDQVGSIREEILRLRDAVASSAAAPSVGNLAKAYDALVNRLDDIGRRQAEPQSLEPLISAMTAIRARLADLPDETHLFAVADQIEALTGRIDAMAATPAAGPVDLSSLEERLADIARKVEAGDVRRVVTDIEARLDGVAMRISEMEDRFGKIDVLPRLETALRHHGEQIDRIERDMQDLPRLREDLTGASTPGFPRCRGWKATSSPRARTCRAASPPSWSASRTWPRGSRGSTPPA</sequence>
<organism evidence="2 3">
    <name type="scientific">Methylobrevis pamukkalensis</name>
    <dbReference type="NCBI Taxonomy" id="1439726"/>
    <lineage>
        <taxon>Bacteria</taxon>
        <taxon>Pseudomonadati</taxon>
        <taxon>Pseudomonadota</taxon>
        <taxon>Alphaproteobacteria</taxon>
        <taxon>Hyphomicrobiales</taxon>
        <taxon>Pleomorphomonadaceae</taxon>
        <taxon>Methylobrevis</taxon>
    </lineage>
</organism>